<evidence type="ECO:0000256" key="1">
    <source>
        <dbReference type="SAM" id="SignalP"/>
    </source>
</evidence>
<name>A0ABT2IM05_9FLAO</name>
<organism evidence="2 3">
    <name type="scientific">Chryseobacterium pyrolae</name>
    <dbReference type="NCBI Taxonomy" id="2987481"/>
    <lineage>
        <taxon>Bacteria</taxon>
        <taxon>Pseudomonadati</taxon>
        <taxon>Bacteroidota</taxon>
        <taxon>Flavobacteriia</taxon>
        <taxon>Flavobacteriales</taxon>
        <taxon>Weeksellaceae</taxon>
        <taxon>Chryseobacterium group</taxon>
        <taxon>Chryseobacterium</taxon>
    </lineage>
</organism>
<evidence type="ECO:0000313" key="2">
    <source>
        <dbReference type="EMBL" id="MCT2409532.1"/>
    </source>
</evidence>
<proteinExistence type="predicted"/>
<keyword evidence="3" id="KW-1185">Reference proteome</keyword>
<sequence>MKKILLTATVLASMTALTKAQQGRVGINTTTPAATLDVVANTTDSTRPDALLVPRMTEDQLAAKNTAYATAQNGALAFVTAVDGTTTPKTVNVTAPGFYYYDDPTSTWKAVGGGGAATPQKYEVTRGTVTTTSAGAYTVAANDYLIVTTVAAGGSTITFPLLTAADAGRTVLVFNNNPSLAANTIIGPIGQVSNNQVRGRTLVWTGTNWVSIGL</sequence>
<keyword evidence="1" id="KW-0732">Signal</keyword>
<dbReference type="EMBL" id="JANZQH010000010">
    <property type="protein sequence ID" value="MCT2409532.1"/>
    <property type="molecule type" value="Genomic_DNA"/>
</dbReference>
<reference evidence="2" key="1">
    <citation type="submission" date="2022-08" db="EMBL/GenBank/DDBJ databases">
        <title>Chryseobacterium antibioticum,isolated from the rhizosphere soil of Pyrola in Tibet.</title>
        <authorList>
            <person name="Kan Y."/>
        </authorList>
    </citation>
    <scope>NUCLEOTIDE SEQUENCE</scope>
    <source>
        <strain evidence="2">Pc2-12</strain>
    </source>
</reference>
<protein>
    <submittedName>
        <fullName evidence="2">Uncharacterized protein</fullName>
    </submittedName>
</protein>
<gene>
    <name evidence="2" type="ORF">NZD88_18425</name>
</gene>
<dbReference type="Proteomes" id="UP001142057">
    <property type="component" value="Unassembled WGS sequence"/>
</dbReference>
<evidence type="ECO:0000313" key="3">
    <source>
        <dbReference type="Proteomes" id="UP001142057"/>
    </source>
</evidence>
<dbReference type="RefSeq" id="WP_259831072.1">
    <property type="nucleotide sequence ID" value="NZ_JANZQH010000010.1"/>
</dbReference>
<feature type="signal peptide" evidence="1">
    <location>
        <begin position="1"/>
        <end position="20"/>
    </location>
</feature>
<feature type="chain" id="PRO_5047018685" evidence="1">
    <location>
        <begin position="21"/>
        <end position="214"/>
    </location>
</feature>
<accession>A0ABT2IM05</accession>
<comment type="caution">
    <text evidence="2">The sequence shown here is derived from an EMBL/GenBank/DDBJ whole genome shotgun (WGS) entry which is preliminary data.</text>
</comment>